<dbReference type="Proteomes" id="UP000094936">
    <property type="component" value="Unassembled WGS sequence"/>
</dbReference>
<dbReference type="EMBL" id="LYBM01000035">
    <property type="protein sequence ID" value="ODA31456.1"/>
    <property type="molecule type" value="Genomic_DNA"/>
</dbReference>
<evidence type="ECO:0000313" key="2">
    <source>
        <dbReference type="EMBL" id="ODA31456.1"/>
    </source>
</evidence>
<dbReference type="OrthoDB" id="5729753at2"/>
<protein>
    <recommendedName>
        <fullName evidence="1">AB hydrolase-1 domain-containing protein</fullName>
    </recommendedName>
</protein>
<comment type="caution">
    <text evidence="2">The sequence shown here is derived from an EMBL/GenBank/DDBJ whole genome shotgun (WGS) entry which is preliminary data.</text>
</comment>
<dbReference type="PANTHER" id="PTHR42886">
    <property type="entry name" value="RE40534P-RELATED"/>
    <property type="match status" value="1"/>
</dbReference>
<dbReference type="InterPro" id="IPR000073">
    <property type="entry name" value="AB_hydrolase_1"/>
</dbReference>
<name>A0A1C3EDY7_9GAMM</name>
<gene>
    <name evidence="2" type="ORF">A8L45_16860</name>
</gene>
<dbReference type="Gene3D" id="3.40.50.1820">
    <property type="entry name" value="alpha/beta hydrolase"/>
    <property type="match status" value="1"/>
</dbReference>
<evidence type="ECO:0000313" key="3">
    <source>
        <dbReference type="Proteomes" id="UP000094936"/>
    </source>
</evidence>
<dbReference type="Pfam" id="PF12697">
    <property type="entry name" value="Abhydrolase_6"/>
    <property type="match status" value="1"/>
</dbReference>
<dbReference type="STRING" id="1080227.A8L45_16860"/>
<dbReference type="InterPro" id="IPR029058">
    <property type="entry name" value="AB_hydrolase_fold"/>
</dbReference>
<proteinExistence type="predicted"/>
<sequence length="317" mass="35739">MDIAMNQLTPWNYTLRDGVVIRGHRTEPTGKPVIHFLHGTGLSGLTYWPMLSALTDEFDIFIQDVQGHGDSDSGDRFWGWDNNAAVCREVWQSFSDDYRGCTKIGMGHSFGGILTLLMQDQDAALFDRLVLLDPVIFPPVAMFAIGLLYPIGFTNINPLVNSSLNRRNGWSSYGEALNYFSGRGMFKYWDPSAVRAYVDYALAYDNCGQVTLKCDPTRESEVFGTAPKRIWRPINKIDVKTTILYGEQSYWFVKKSMKRLTSKGEPFDIVNLKGGHCFMQEAPEDTAIIIKDRIHSSFEGNISTDMNISQPEATSHC</sequence>
<evidence type="ECO:0000259" key="1">
    <source>
        <dbReference type="Pfam" id="PF12697"/>
    </source>
</evidence>
<dbReference type="SUPFAM" id="SSF53474">
    <property type="entry name" value="alpha/beta-Hydrolases"/>
    <property type="match status" value="1"/>
</dbReference>
<organism evidence="2 3">
    <name type="scientific">Veronia pacifica</name>
    <dbReference type="NCBI Taxonomy" id="1080227"/>
    <lineage>
        <taxon>Bacteria</taxon>
        <taxon>Pseudomonadati</taxon>
        <taxon>Pseudomonadota</taxon>
        <taxon>Gammaproteobacteria</taxon>
        <taxon>Vibrionales</taxon>
        <taxon>Vibrionaceae</taxon>
        <taxon>Veronia</taxon>
    </lineage>
</organism>
<accession>A0A1C3EDY7</accession>
<dbReference type="AlphaFoldDB" id="A0A1C3EDY7"/>
<reference evidence="2 3" key="1">
    <citation type="submission" date="2016-05" db="EMBL/GenBank/DDBJ databases">
        <title>Genomic Taxonomy of the Vibrionaceae.</title>
        <authorList>
            <person name="Gomez-Gil B."/>
            <person name="Enciso-Ibarra J."/>
        </authorList>
    </citation>
    <scope>NUCLEOTIDE SEQUENCE [LARGE SCALE GENOMIC DNA]</scope>
    <source>
        <strain evidence="2 3">CAIM 1920</strain>
    </source>
</reference>
<keyword evidence="3" id="KW-1185">Reference proteome</keyword>
<dbReference type="PANTHER" id="PTHR42886:SF29">
    <property type="entry name" value="PUMMELIG, ISOFORM A"/>
    <property type="match status" value="1"/>
</dbReference>
<feature type="domain" description="AB hydrolase-1" evidence="1">
    <location>
        <begin position="36"/>
        <end position="287"/>
    </location>
</feature>